<sequence length="344" mass="36778">MAGAKGYRSYRGRGTKRKILLALLLCLVILAAVMVILVQEHVVFDANGTPRLEIPWQKEEPEQTPELDLVIEEPEAPWQVRAYQVTTAPLTVEGWEQARMKVLASSDSSVALAADAALTMKDGSGRVYYDSQAAVPGAVETAEDTAEALAMVMRGGTEGAARAIARLSCLLDPIAAKADVEGMGLKNTGGYIFYDGNNENWLDPSKEKTQEYLASLAVECAELGFDEILLTDFSFPTQGKLDKIAYPEIGKEASLQACLSAIRTALDEAGLQDVLLSVELPADVILAGADETVSLPADTVDRVYAVTTEDQAEALSAAAEAAGTVFVPELSEPPAKVQNYLLLP</sequence>
<feature type="domain" description="DUF4015" evidence="2">
    <location>
        <begin position="118"/>
        <end position="280"/>
    </location>
</feature>
<keyword evidence="1" id="KW-1133">Transmembrane helix</keyword>
<keyword evidence="1" id="KW-0472">Membrane</keyword>
<dbReference type="EMBL" id="AP023420">
    <property type="protein sequence ID" value="BCK83890.1"/>
    <property type="molecule type" value="Genomic_DNA"/>
</dbReference>
<dbReference type="AlphaFoldDB" id="A0A810Q6Y9"/>
<organism evidence="3 4">
    <name type="scientific">Pusillibacter faecalis</name>
    <dbReference type="NCBI Taxonomy" id="2714358"/>
    <lineage>
        <taxon>Bacteria</taxon>
        <taxon>Bacillati</taxon>
        <taxon>Bacillota</taxon>
        <taxon>Clostridia</taxon>
        <taxon>Eubacteriales</taxon>
        <taxon>Oscillospiraceae</taxon>
        <taxon>Pusillibacter</taxon>
    </lineage>
</organism>
<name>A0A810Q6Y9_9FIRM</name>
<evidence type="ECO:0000259" key="2">
    <source>
        <dbReference type="Pfam" id="PF13200"/>
    </source>
</evidence>
<reference evidence="3" key="1">
    <citation type="submission" date="2020-09" db="EMBL/GenBank/DDBJ databases">
        <title>New species isolated from human feces.</title>
        <authorList>
            <person name="Kitahara M."/>
            <person name="Shigeno Y."/>
            <person name="Shime M."/>
            <person name="Matsumoto Y."/>
            <person name="Nakamura S."/>
            <person name="Motooka D."/>
            <person name="Fukuoka S."/>
            <person name="Nishikawa H."/>
            <person name="Benno Y."/>
        </authorList>
    </citation>
    <scope>NUCLEOTIDE SEQUENCE</scope>
    <source>
        <strain evidence="3">MM59</strain>
    </source>
</reference>
<proteinExistence type="predicted"/>
<keyword evidence="4" id="KW-1185">Reference proteome</keyword>
<evidence type="ECO:0000313" key="4">
    <source>
        <dbReference type="Proteomes" id="UP000679848"/>
    </source>
</evidence>
<dbReference type="Pfam" id="PF13200">
    <property type="entry name" value="DUF4015"/>
    <property type="match status" value="1"/>
</dbReference>
<dbReference type="InterPro" id="IPR025275">
    <property type="entry name" value="DUF4015"/>
</dbReference>
<evidence type="ECO:0000256" key="1">
    <source>
        <dbReference type="SAM" id="Phobius"/>
    </source>
</evidence>
<dbReference type="Proteomes" id="UP000679848">
    <property type="component" value="Chromosome"/>
</dbReference>
<evidence type="ECO:0000313" key="3">
    <source>
        <dbReference type="EMBL" id="BCK83890.1"/>
    </source>
</evidence>
<protein>
    <recommendedName>
        <fullName evidence="2">DUF4015 domain-containing protein</fullName>
    </recommendedName>
</protein>
<feature type="transmembrane region" description="Helical" evidence="1">
    <location>
        <begin position="20"/>
        <end position="38"/>
    </location>
</feature>
<dbReference type="KEGG" id="pfaa:MM59RIKEN_12090"/>
<accession>A0A810Q6Y9</accession>
<gene>
    <name evidence="3" type="ORF">MM59RIKEN_12090</name>
</gene>
<keyword evidence="1" id="KW-0812">Transmembrane</keyword>
<dbReference type="RefSeq" id="WP_213542911.1">
    <property type="nucleotide sequence ID" value="NZ_AP023420.1"/>
</dbReference>